<keyword evidence="6 7" id="KW-0472">Membrane</keyword>
<dbReference type="Pfam" id="PF02133">
    <property type="entry name" value="Transp_cyt_pur"/>
    <property type="match status" value="1"/>
</dbReference>
<evidence type="ECO:0000256" key="6">
    <source>
        <dbReference type="ARBA" id="ARBA00023136"/>
    </source>
</evidence>
<sequence length="528" mass="56188">MAATTSVHGGGVGYGETTTSIFGGRANQMSLNNNNDDPEKAAGHKEQVSKPKSRIANTLRHAFSRALSASPVEIRGVLPVPLEERTSTQYSSYFSIWACMNINLLPITFGMLGPQYGLGLRDCALVIVFFSLLTAALPVYLGTLGPQTGLRQMIQARYSFGRYLVSVPVALNLATLTGFCVVICVVGGQCLAAVAAERGGGLSEAVGIVIIGLLSLCISFCGYDTLHRYERFAWVPALASFVVVTGCGGARLRDQQAPAEPATASAVLSFGMIIASYMIPYAGLASDFTTYLNPKFPSWRLFLYGYAGLVIPPVLLLTLGAAIGGAVSSVPEWEAGYDAHAVGGVLGAMLAPSGGFGKFVLVVLSLTLLGNIAATMYSTTLNFQILLPQLIVVPRYVFSIVITAIVIPVSIRAAADFFASLENFIAVISYWSAAMVAVLVTEHLVFRKGRYETYDHDAWNCASRLPLGIAALASGALSFALVIPCMAQTWYVGPIAMTTGDIGFEMAFVVTGLLYLPLRSLEKKYTGR</sequence>
<evidence type="ECO:0000256" key="4">
    <source>
        <dbReference type="ARBA" id="ARBA00022692"/>
    </source>
</evidence>
<evidence type="ECO:0000313" key="10">
    <source>
        <dbReference type="EMBL" id="KAK7740591.1"/>
    </source>
</evidence>
<feature type="transmembrane region" description="Helical" evidence="9">
    <location>
        <begin position="124"/>
        <end position="143"/>
    </location>
</feature>
<dbReference type="InterPro" id="IPR026030">
    <property type="entry name" value="Pur-cyt_permease_Fcy2/21/22"/>
</dbReference>
<dbReference type="GO" id="GO:0022857">
    <property type="term" value="F:transmembrane transporter activity"/>
    <property type="evidence" value="ECO:0007669"/>
    <property type="project" value="InterPro"/>
</dbReference>
<feature type="transmembrane region" description="Helical" evidence="9">
    <location>
        <begin position="390"/>
        <end position="411"/>
    </location>
</feature>
<feature type="compositionally biased region" description="Basic and acidic residues" evidence="8">
    <location>
        <begin position="37"/>
        <end position="49"/>
    </location>
</feature>
<evidence type="ECO:0000256" key="9">
    <source>
        <dbReference type="SAM" id="Phobius"/>
    </source>
</evidence>
<keyword evidence="4 9" id="KW-0812">Transmembrane</keyword>
<feature type="transmembrane region" description="Helical" evidence="9">
    <location>
        <begin position="206"/>
        <end position="226"/>
    </location>
</feature>
<organism evidence="10 11">
    <name type="scientific">Diatrype stigma</name>
    <dbReference type="NCBI Taxonomy" id="117547"/>
    <lineage>
        <taxon>Eukaryota</taxon>
        <taxon>Fungi</taxon>
        <taxon>Dikarya</taxon>
        <taxon>Ascomycota</taxon>
        <taxon>Pezizomycotina</taxon>
        <taxon>Sordariomycetes</taxon>
        <taxon>Xylariomycetidae</taxon>
        <taxon>Xylariales</taxon>
        <taxon>Diatrypaceae</taxon>
        <taxon>Diatrype</taxon>
    </lineage>
</organism>
<evidence type="ECO:0000256" key="7">
    <source>
        <dbReference type="PIRNR" id="PIRNR002744"/>
    </source>
</evidence>
<dbReference type="Gene3D" id="1.10.4160.10">
    <property type="entry name" value="Hydantoin permease"/>
    <property type="match status" value="1"/>
</dbReference>
<reference evidence="10 11" key="1">
    <citation type="submission" date="2024-02" db="EMBL/GenBank/DDBJ databases">
        <title>De novo assembly and annotation of 12 fungi associated with fruit tree decline syndrome in Ontario, Canada.</title>
        <authorList>
            <person name="Sulman M."/>
            <person name="Ellouze W."/>
            <person name="Ilyukhin E."/>
        </authorList>
    </citation>
    <scope>NUCLEOTIDE SEQUENCE [LARGE SCALE GENOMIC DNA]</scope>
    <source>
        <strain evidence="10 11">M11/M66-122</strain>
    </source>
</reference>
<evidence type="ECO:0000256" key="2">
    <source>
        <dbReference type="ARBA" id="ARBA00008974"/>
    </source>
</evidence>
<dbReference type="PIRSF" id="PIRSF002744">
    <property type="entry name" value="Pur-cyt_permease"/>
    <property type="match status" value="1"/>
</dbReference>
<comment type="similarity">
    <text evidence="2 7">Belongs to the purine-cytosine permease (2.A.39) family.</text>
</comment>
<feature type="transmembrane region" description="Helical" evidence="9">
    <location>
        <begin position="467"/>
        <end position="490"/>
    </location>
</feature>
<feature type="transmembrane region" description="Helical" evidence="9">
    <location>
        <begin position="502"/>
        <end position="518"/>
    </location>
</feature>
<protein>
    <submittedName>
        <fullName evidence="10">Uncharacterized protein</fullName>
    </submittedName>
</protein>
<accession>A0AAN9YFA4</accession>
<evidence type="ECO:0000256" key="8">
    <source>
        <dbReference type="SAM" id="MobiDB-lite"/>
    </source>
</evidence>
<dbReference type="Proteomes" id="UP001320420">
    <property type="component" value="Unassembled WGS sequence"/>
</dbReference>
<comment type="caution">
    <text evidence="10">The sequence shown here is derived from an EMBL/GenBank/DDBJ whole genome shotgun (WGS) entry which is preliminary data.</text>
</comment>
<dbReference type="AlphaFoldDB" id="A0AAN9YFA4"/>
<name>A0AAN9YFA4_9PEZI</name>
<evidence type="ECO:0000256" key="5">
    <source>
        <dbReference type="ARBA" id="ARBA00022989"/>
    </source>
</evidence>
<feature type="transmembrane region" description="Helical" evidence="9">
    <location>
        <begin position="423"/>
        <end position="446"/>
    </location>
</feature>
<dbReference type="InterPro" id="IPR001248">
    <property type="entry name" value="Pur-cyt_permease"/>
</dbReference>
<feature type="transmembrane region" description="Helical" evidence="9">
    <location>
        <begin position="303"/>
        <end position="323"/>
    </location>
</feature>
<feature type="region of interest" description="Disordered" evidence="8">
    <location>
        <begin position="25"/>
        <end position="50"/>
    </location>
</feature>
<feature type="transmembrane region" description="Helical" evidence="9">
    <location>
        <begin position="359"/>
        <end position="378"/>
    </location>
</feature>
<proteinExistence type="inferred from homology"/>
<keyword evidence="11" id="KW-1185">Reference proteome</keyword>
<dbReference type="GO" id="GO:0005886">
    <property type="term" value="C:plasma membrane"/>
    <property type="evidence" value="ECO:0007669"/>
    <property type="project" value="TreeGrafter"/>
</dbReference>
<feature type="transmembrane region" description="Helical" evidence="9">
    <location>
        <begin position="163"/>
        <end position="194"/>
    </location>
</feature>
<comment type="subcellular location">
    <subcellularLocation>
        <location evidence="1">Membrane</location>
        <topology evidence="1">Multi-pass membrane protein</topology>
    </subcellularLocation>
</comment>
<dbReference type="PANTHER" id="PTHR31806">
    <property type="entry name" value="PURINE-CYTOSINE PERMEASE FCY2-RELATED"/>
    <property type="match status" value="1"/>
</dbReference>
<keyword evidence="3 7" id="KW-0813">Transport</keyword>
<gene>
    <name evidence="10" type="ORF">SLS62_011091</name>
</gene>
<feature type="transmembrane region" description="Helical" evidence="9">
    <location>
        <begin position="232"/>
        <end position="250"/>
    </location>
</feature>
<feature type="compositionally biased region" description="Polar residues" evidence="8">
    <location>
        <begin position="25"/>
        <end position="35"/>
    </location>
</feature>
<keyword evidence="5 9" id="KW-1133">Transmembrane helix</keyword>
<feature type="transmembrane region" description="Helical" evidence="9">
    <location>
        <begin position="262"/>
        <end position="283"/>
    </location>
</feature>
<evidence type="ECO:0000256" key="3">
    <source>
        <dbReference type="ARBA" id="ARBA00022448"/>
    </source>
</evidence>
<dbReference type="EMBL" id="JAKJXP020000169">
    <property type="protein sequence ID" value="KAK7740591.1"/>
    <property type="molecule type" value="Genomic_DNA"/>
</dbReference>
<evidence type="ECO:0000313" key="11">
    <source>
        <dbReference type="Proteomes" id="UP001320420"/>
    </source>
</evidence>
<evidence type="ECO:0000256" key="1">
    <source>
        <dbReference type="ARBA" id="ARBA00004141"/>
    </source>
</evidence>
<dbReference type="PANTHER" id="PTHR31806:SF5">
    <property type="entry name" value="PURINE-CYTOSINE PERMEASE FCY21"/>
    <property type="match status" value="1"/>
</dbReference>
<feature type="transmembrane region" description="Helical" evidence="9">
    <location>
        <begin position="90"/>
        <end position="112"/>
    </location>
</feature>